<evidence type="ECO:0000256" key="6">
    <source>
        <dbReference type="ARBA" id="ARBA00022691"/>
    </source>
</evidence>
<evidence type="ECO:0000256" key="2">
    <source>
        <dbReference type="ARBA" id="ARBA00009026"/>
    </source>
</evidence>
<comment type="similarity">
    <text evidence="2">Belongs to the methyltransferase superfamily. HEN1 family.</text>
</comment>
<evidence type="ECO:0000256" key="11">
    <source>
        <dbReference type="ARBA" id="ARBA00035025"/>
    </source>
</evidence>
<keyword evidence="15" id="KW-1185">Reference proteome</keyword>
<proteinExistence type="inferred from homology"/>
<evidence type="ECO:0000256" key="1">
    <source>
        <dbReference type="ARBA" id="ARBA00001946"/>
    </source>
</evidence>
<evidence type="ECO:0000256" key="10">
    <source>
        <dbReference type="ARBA" id="ARBA00023158"/>
    </source>
</evidence>
<keyword evidence="10" id="KW-0943">RNA-mediated gene silencing</keyword>
<evidence type="ECO:0000256" key="8">
    <source>
        <dbReference type="ARBA" id="ARBA00022842"/>
    </source>
</evidence>
<evidence type="ECO:0000256" key="7">
    <source>
        <dbReference type="ARBA" id="ARBA00022723"/>
    </source>
</evidence>
<evidence type="ECO:0000313" key="15">
    <source>
        <dbReference type="Proteomes" id="UP000644147"/>
    </source>
</evidence>
<dbReference type="InterPro" id="IPR026610">
    <property type="entry name" value="Hen1"/>
</dbReference>
<organism evidence="14 15">
    <name type="scientific">Adhaeribacter terrigena</name>
    <dbReference type="NCBI Taxonomy" id="2793070"/>
    <lineage>
        <taxon>Bacteria</taxon>
        <taxon>Pseudomonadati</taxon>
        <taxon>Bacteroidota</taxon>
        <taxon>Cytophagia</taxon>
        <taxon>Cytophagales</taxon>
        <taxon>Hymenobacteraceae</taxon>
        <taxon>Adhaeribacter</taxon>
    </lineage>
</organism>
<evidence type="ECO:0000256" key="9">
    <source>
        <dbReference type="ARBA" id="ARBA00022884"/>
    </source>
</evidence>
<dbReference type="RefSeq" id="WP_200505346.1">
    <property type="nucleotide sequence ID" value="NZ_JAEHFX010000002.1"/>
</dbReference>
<protein>
    <recommendedName>
        <fullName evidence="3">Small RNA 2'-O-methyltransferase</fullName>
        <ecNumber evidence="11">2.1.1.386</ecNumber>
    </recommendedName>
</protein>
<evidence type="ECO:0000256" key="12">
    <source>
        <dbReference type="ARBA" id="ARBA00048418"/>
    </source>
</evidence>
<comment type="catalytic activity">
    <reaction evidence="12">
        <text>small RNA 3'-end nucleotide + S-adenosyl-L-methionine = small RNA 3'-end 2'-O-methylnucleotide + S-adenosyl-L-homocysteine + H(+)</text>
        <dbReference type="Rhea" id="RHEA:37887"/>
        <dbReference type="Rhea" id="RHEA-COMP:10415"/>
        <dbReference type="Rhea" id="RHEA-COMP:10416"/>
        <dbReference type="ChEBI" id="CHEBI:15378"/>
        <dbReference type="ChEBI" id="CHEBI:57856"/>
        <dbReference type="ChEBI" id="CHEBI:59789"/>
        <dbReference type="ChEBI" id="CHEBI:74896"/>
        <dbReference type="ChEBI" id="CHEBI:74898"/>
        <dbReference type="EC" id="2.1.1.386"/>
    </reaction>
</comment>
<reference evidence="14 15" key="1">
    <citation type="submission" date="2020-12" db="EMBL/GenBank/DDBJ databases">
        <title>Bacterial novel species Adhaeribacter sp. BT258 isolated from soil.</title>
        <authorList>
            <person name="Jung H.-Y."/>
        </authorList>
    </citation>
    <scope>NUCLEOTIDE SEQUENCE [LARGE SCALE GENOMIC DNA]</scope>
    <source>
        <strain evidence="14 15">BT258</strain>
    </source>
</reference>
<dbReference type="PANTHER" id="PTHR21404">
    <property type="entry name" value="HEN1"/>
    <property type="match status" value="1"/>
</dbReference>
<name>A0ABS1BZM5_9BACT</name>
<keyword evidence="8" id="KW-0460">Magnesium</keyword>
<evidence type="ECO:0000259" key="13">
    <source>
        <dbReference type="Pfam" id="PF12623"/>
    </source>
</evidence>
<feature type="domain" description="Hen1 N-terminal" evidence="13">
    <location>
        <begin position="1"/>
        <end position="241"/>
    </location>
</feature>
<keyword evidence="5" id="KW-0808">Transferase</keyword>
<evidence type="ECO:0000256" key="3">
    <source>
        <dbReference type="ARBA" id="ARBA00021330"/>
    </source>
</evidence>
<dbReference type="CDD" id="cd02440">
    <property type="entry name" value="AdoMet_MTases"/>
    <property type="match status" value="1"/>
</dbReference>
<dbReference type="InterPro" id="IPR024026">
    <property type="entry name" value="3'-RNA_MeTfrase_Hen1_bac"/>
</dbReference>
<evidence type="ECO:0000313" key="14">
    <source>
        <dbReference type="EMBL" id="MBK0402604.1"/>
    </source>
</evidence>
<dbReference type="InterPro" id="IPR029063">
    <property type="entry name" value="SAM-dependent_MTases_sf"/>
</dbReference>
<dbReference type="InterPro" id="IPR024740">
    <property type="entry name" value="Hen1_N"/>
</dbReference>
<dbReference type="Proteomes" id="UP000644147">
    <property type="component" value="Unassembled WGS sequence"/>
</dbReference>
<dbReference type="Pfam" id="PF12623">
    <property type="entry name" value="Hen1_L"/>
    <property type="match status" value="1"/>
</dbReference>
<dbReference type="NCBIfam" id="TIGR04074">
    <property type="entry name" value="bacter_Hen1"/>
    <property type="match status" value="1"/>
</dbReference>
<keyword evidence="7" id="KW-0479">Metal-binding</keyword>
<dbReference type="Gene3D" id="3.30.1610.20">
    <property type="entry name" value="Hen1, N-terminal domain"/>
    <property type="match status" value="1"/>
</dbReference>
<evidence type="ECO:0000256" key="4">
    <source>
        <dbReference type="ARBA" id="ARBA00022603"/>
    </source>
</evidence>
<comment type="caution">
    <text evidence="14">The sequence shown here is derived from an EMBL/GenBank/DDBJ whole genome shotgun (WGS) entry which is preliminary data.</text>
</comment>
<keyword evidence="9" id="KW-0694">RNA-binding</keyword>
<sequence length="456" mass="51442">MILEITTTYQPATDLGYLLHKHPDKLQTVALSTGKAHIFYPEASPEICTACLMLDINPVELVRSRKSPSPTLQEHYVNDRPYTSNSFLSSAITKAFGSALNGKCNARPELVDTPMPFTVKLASLKADGGPELLEKLFGPLGYATQFEQLPLDERFPGWGLSKYVNLELRHTLPLKALLSHLYVLIPVLDNDKHFWISRNDIEILLQKGQGWLEDHPEKEWITRRYFKNLRRYSNEALLRLAGEEALAPEEPENAVTLNLHQQRLQKAFELLKASGAGSVLDLGCGEGKLLKLLLQDGQFKKLTGMDVSFSSLQKAKENLHLSDAAPALRERLSLFQGSVTYQDERLSGYDALAMVEVIEHLDEERLPAMEKVVFGLASPPTIVLSTPNAEYNVIYQKLQAEDFRHEDHRFEWSRPEFRNWCEKVGEQYGYRVSISPVGPEEPEVGAPSQIAVFTKK</sequence>
<accession>A0ABS1BZM5</accession>
<dbReference type="EC" id="2.1.1.386" evidence="11"/>
<gene>
    <name evidence="14" type="ORF">I5M27_06380</name>
</gene>
<dbReference type="PANTHER" id="PTHR21404:SF3">
    <property type="entry name" value="SMALL RNA 2'-O-METHYLTRANSFERASE"/>
    <property type="match status" value="1"/>
</dbReference>
<dbReference type="SUPFAM" id="SSF53335">
    <property type="entry name" value="S-adenosyl-L-methionine-dependent methyltransferases"/>
    <property type="match status" value="1"/>
</dbReference>
<comment type="cofactor">
    <cofactor evidence="1">
        <name>Mg(2+)</name>
        <dbReference type="ChEBI" id="CHEBI:18420"/>
    </cofactor>
</comment>
<dbReference type="Gene3D" id="3.40.50.150">
    <property type="entry name" value="Vaccinia Virus protein VP39"/>
    <property type="match status" value="1"/>
</dbReference>
<evidence type="ECO:0000256" key="5">
    <source>
        <dbReference type="ARBA" id="ARBA00022679"/>
    </source>
</evidence>
<dbReference type="Pfam" id="PF13489">
    <property type="entry name" value="Methyltransf_23"/>
    <property type="match status" value="1"/>
</dbReference>
<dbReference type="EMBL" id="JAEHFX010000002">
    <property type="protein sequence ID" value="MBK0402604.1"/>
    <property type="molecule type" value="Genomic_DNA"/>
</dbReference>
<keyword evidence="6" id="KW-0949">S-adenosyl-L-methionine</keyword>
<keyword evidence="4" id="KW-0489">Methyltransferase</keyword>
<dbReference type="InterPro" id="IPR038546">
    <property type="entry name" value="Hen1_N_sf"/>
</dbReference>